<comment type="caution">
    <text evidence="1">The sequence shown here is derived from an EMBL/GenBank/DDBJ whole genome shotgun (WGS) entry which is preliminary data.</text>
</comment>
<name>A0ACC1RSB2_9APHY</name>
<dbReference type="EMBL" id="JANHOG010002239">
    <property type="protein sequence ID" value="KAJ3525541.1"/>
    <property type="molecule type" value="Genomic_DNA"/>
</dbReference>
<gene>
    <name evidence="1" type="ORF">NM688_g8388</name>
</gene>
<protein>
    <submittedName>
        <fullName evidence="1">Uncharacterized protein</fullName>
    </submittedName>
</protein>
<evidence type="ECO:0000313" key="2">
    <source>
        <dbReference type="Proteomes" id="UP001148662"/>
    </source>
</evidence>
<proteinExistence type="predicted"/>
<sequence length="119" mass="12341">MQNRSSATFVQEDKLADSAHCPAKATIVYPLDGTIEDVLRSGVGAIDGCRGTYGGPANHGGASSISGGAQFPSVEDEASPTRPVTSCATSRKDGDRGKKQDGKEDLPAYADRARQLEGS</sequence>
<dbReference type="Proteomes" id="UP001148662">
    <property type="component" value="Unassembled WGS sequence"/>
</dbReference>
<evidence type="ECO:0000313" key="1">
    <source>
        <dbReference type="EMBL" id="KAJ3525541.1"/>
    </source>
</evidence>
<reference evidence="1" key="1">
    <citation type="submission" date="2022-07" db="EMBL/GenBank/DDBJ databases">
        <title>Genome Sequence of Phlebia brevispora.</title>
        <authorList>
            <person name="Buettner E."/>
        </authorList>
    </citation>
    <scope>NUCLEOTIDE SEQUENCE</scope>
    <source>
        <strain evidence="1">MPL23</strain>
    </source>
</reference>
<keyword evidence="2" id="KW-1185">Reference proteome</keyword>
<accession>A0ACC1RSB2</accession>
<organism evidence="1 2">
    <name type="scientific">Phlebia brevispora</name>
    <dbReference type="NCBI Taxonomy" id="194682"/>
    <lineage>
        <taxon>Eukaryota</taxon>
        <taxon>Fungi</taxon>
        <taxon>Dikarya</taxon>
        <taxon>Basidiomycota</taxon>
        <taxon>Agaricomycotina</taxon>
        <taxon>Agaricomycetes</taxon>
        <taxon>Polyporales</taxon>
        <taxon>Meruliaceae</taxon>
        <taxon>Phlebia</taxon>
    </lineage>
</organism>